<gene>
    <name evidence="15" type="ORF">E1301_Tti011166</name>
</gene>
<dbReference type="InterPro" id="IPR003598">
    <property type="entry name" value="Ig_sub2"/>
</dbReference>
<evidence type="ECO:0000256" key="7">
    <source>
        <dbReference type="ARBA" id="ARBA00023136"/>
    </source>
</evidence>
<feature type="transmembrane region" description="Helical" evidence="11">
    <location>
        <begin position="589"/>
        <end position="610"/>
    </location>
</feature>
<dbReference type="AlphaFoldDB" id="A0A5A9N0M9"/>
<dbReference type="GO" id="GO:0005886">
    <property type="term" value="C:plasma membrane"/>
    <property type="evidence" value="ECO:0007669"/>
    <property type="project" value="TreeGrafter"/>
</dbReference>
<dbReference type="Pfam" id="PF00041">
    <property type="entry name" value="fn3"/>
    <property type="match status" value="1"/>
</dbReference>
<keyword evidence="8" id="KW-1015">Disulfide bond</keyword>
<evidence type="ECO:0000256" key="12">
    <source>
        <dbReference type="SAM" id="SignalP"/>
    </source>
</evidence>
<evidence type="ECO:0000256" key="3">
    <source>
        <dbReference type="ARBA" id="ARBA00022729"/>
    </source>
</evidence>
<keyword evidence="10" id="KW-0393">Immunoglobulin domain</keyword>
<name>A0A5A9N0M9_9TELE</name>
<dbReference type="PANTHER" id="PTHR10075">
    <property type="entry name" value="BASIGIN RELATED"/>
    <property type="match status" value="1"/>
</dbReference>
<evidence type="ECO:0000256" key="4">
    <source>
        <dbReference type="ARBA" id="ARBA00022737"/>
    </source>
</evidence>
<sequence>MTADMAIQRLCGLLLLCFTFIDANVNIITSDPDVEVGSNVLLLCKAEAEGEISWFKDDEELDEDDKSIDKVDESTNQLKLTNIQLTDSGVYTCKLENDQGIRSSQYQIYVYRGPGFGTTRTYHEFLVNQTVIIPCVVSGEPEVEVQWYRNDRIINNDGRGQLKVLPDRSLQIVGIQQEDRGTYSCEGKIKGRPITRTLLISVVVNEPPTVLIHQEKNNVFAGPNTSVSIICLVKGQPTPNITWTTPSTSDKSRYKYNSDKSELNISGVTRSDFGEYICTATNKIGDNSATFILDVSVRPTVVLDPSRLTIIQGESGSVLCKATGHPTPTMEWVKKTNPVKMHGQMSVRGSELILTNVTPSDGGFYSCIASNIAGTTTEDFQLITWPGMPTEFSVAPGPSSSVLIQRVKVQDGGTPITHYIIQWKKPSQDDWSQVDVKSSDPLMIEGLDPYTKYSFRFAAKNAFYQGNFSTEQKIFTQSHRGEPSIPVLSLSEKKLEKNSVSIPIKQINDEGSPTLHYVVRYKVNKENEDWTEKQMAGNLSQIHLHNLKYNSDYQMEVFAVNHNGPSSSAHVNFTIPQPISQLSLGKGGVVGLVMFIFLLLMLSVDAFCCYTKHCGLINFIARKLFGHKESESKGMDEEANNGVVKLSALEHPRGSIPKLQAPKGAMNGLHSEVTCDKAPLTKFEKKPDITDPATEA</sequence>
<keyword evidence="5" id="KW-0130">Cell adhesion</keyword>
<dbReference type="SMART" id="SM00408">
    <property type="entry name" value="IGc2"/>
    <property type="match status" value="4"/>
</dbReference>
<evidence type="ECO:0000259" key="13">
    <source>
        <dbReference type="PROSITE" id="PS50835"/>
    </source>
</evidence>
<evidence type="ECO:0000256" key="8">
    <source>
        <dbReference type="ARBA" id="ARBA00023157"/>
    </source>
</evidence>
<feature type="domain" description="Fibronectin type-III" evidence="14">
    <location>
        <begin position="388"/>
        <end position="481"/>
    </location>
</feature>
<dbReference type="CDD" id="cd00096">
    <property type="entry name" value="Ig"/>
    <property type="match status" value="2"/>
</dbReference>
<protein>
    <submittedName>
        <fullName evidence="15">Neural cell adhesion molecule 1</fullName>
    </submittedName>
</protein>
<dbReference type="Gene3D" id="2.60.40.10">
    <property type="entry name" value="Immunoglobulins"/>
    <property type="match status" value="6"/>
</dbReference>
<keyword evidence="6 11" id="KW-1133">Transmembrane helix</keyword>
<dbReference type="InterPro" id="IPR009138">
    <property type="entry name" value="Neural_cell_adh"/>
</dbReference>
<evidence type="ECO:0000256" key="1">
    <source>
        <dbReference type="ARBA" id="ARBA00004167"/>
    </source>
</evidence>
<comment type="caution">
    <text evidence="15">The sequence shown here is derived from an EMBL/GenBank/DDBJ whole genome shotgun (WGS) entry which is preliminary data.</text>
</comment>
<evidence type="ECO:0000256" key="2">
    <source>
        <dbReference type="ARBA" id="ARBA00022692"/>
    </source>
</evidence>
<evidence type="ECO:0000256" key="9">
    <source>
        <dbReference type="ARBA" id="ARBA00023180"/>
    </source>
</evidence>
<evidence type="ECO:0000313" key="16">
    <source>
        <dbReference type="Proteomes" id="UP000324632"/>
    </source>
</evidence>
<dbReference type="GO" id="GO:0007411">
    <property type="term" value="P:axon guidance"/>
    <property type="evidence" value="ECO:0007669"/>
    <property type="project" value="TreeGrafter"/>
</dbReference>
<dbReference type="PROSITE" id="PS50835">
    <property type="entry name" value="IG_LIKE"/>
    <property type="match status" value="4"/>
</dbReference>
<evidence type="ECO:0000259" key="14">
    <source>
        <dbReference type="PROSITE" id="PS50853"/>
    </source>
</evidence>
<dbReference type="CDD" id="cd00063">
    <property type="entry name" value="FN3"/>
    <property type="match status" value="2"/>
</dbReference>
<dbReference type="PRINTS" id="PR01838">
    <property type="entry name" value="NCAMFAMILY"/>
</dbReference>
<dbReference type="GO" id="GO:0007156">
    <property type="term" value="P:homophilic cell adhesion via plasma membrane adhesion molecules"/>
    <property type="evidence" value="ECO:0007669"/>
    <property type="project" value="TreeGrafter"/>
</dbReference>
<reference evidence="15 16" key="1">
    <citation type="journal article" date="2019" name="Mol. Ecol. Resour.">
        <title>Chromosome-level genome assembly of Triplophysa tibetana, a fish adapted to the harsh high-altitude environment of the Tibetan Plateau.</title>
        <authorList>
            <person name="Yang X."/>
            <person name="Liu H."/>
            <person name="Ma Z."/>
            <person name="Zou Y."/>
            <person name="Zou M."/>
            <person name="Mao Y."/>
            <person name="Li X."/>
            <person name="Wang H."/>
            <person name="Chen T."/>
            <person name="Wang W."/>
            <person name="Yang R."/>
        </authorList>
    </citation>
    <scope>NUCLEOTIDE SEQUENCE [LARGE SCALE GENOMIC DNA]</scope>
    <source>
        <strain evidence="15">TTIB1903HZAU</strain>
        <tissue evidence="15">Muscle</tissue>
    </source>
</reference>
<keyword evidence="7 11" id="KW-0472">Membrane</keyword>
<keyword evidence="3 12" id="KW-0732">Signal</keyword>
<dbReference type="SMART" id="SM00060">
    <property type="entry name" value="FN3"/>
    <property type="match status" value="2"/>
</dbReference>
<feature type="domain" description="Ig-like" evidence="13">
    <location>
        <begin position="114"/>
        <end position="195"/>
    </location>
</feature>
<dbReference type="Proteomes" id="UP000324632">
    <property type="component" value="Chromosome 24"/>
</dbReference>
<proteinExistence type="predicted"/>
<dbReference type="SMART" id="SM00409">
    <property type="entry name" value="IG"/>
    <property type="match status" value="4"/>
</dbReference>
<dbReference type="EMBL" id="SOYY01000024">
    <property type="protein sequence ID" value="KAA0702748.1"/>
    <property type="molecule type" value="Genomic_DNA"/>
</dbReference>
<dbReference type="InterPro" id="IPR013098">
    <property type="entry name" value="Ig_I-set"/>
</dbReference>
<feature type="domain" description="Ig-like" evidence="13">
    <location>
        <begin position="208"/>
        <end position="296"/>
    </location>
</feature>
<dbReference type="InterPro" id="IPR036179">
    <property type="entry name" value="Ig-like_dom_sf"/>
</dbReference>
<evidence type="ECO:0000313" key="15">
    <source>
        <dbReference type="EMBL" id="KAA0702748.1"/>
    </source>
</evidence>
<evidence type="ECO:0000256" key="11">
    <source>
        <dbReference type="SAM" id="Phobius"/>
    </source>
</evidence>
<keyword evidence="4" id="KW-0677">Repeat</keyword>
<dbReference type="PANTHER" id="PTHR10075:SF100">
    <property type="entry name" value="FASCICLIN-2"/>
    <property type="match status" value="1"/>
</dbReference>
<feature type="signal peptide" evidence="12">
    <location>
        <begin position="1"/>
        <end position="23"/>
    </location>
</feature>
<dbReference type="PROSITE" id="PS50853">
    <property type="entry name" value="FN3"/>
    <property type="match status" value="2"/>
</dbReference>
<comment type="subcellular location">
    <subcellularLocation>
        <location evidence="1">Membrane</location>
        <topology evidence="1">Single-pass membrane protein</topology>
    </subcellularLocation>
</comment>
<dbReference type="Pfam" id="PF07679">
    <property type="entry name" value="I-set"/>
    <property type="match status" value="3"/>
</dbReference>
<evidence type="ECO:0000256" key="10">
    <source>
        <dbReference type="ARBA" id="ARBA00023319"/>
    </source>
</evidence>
<dbReference type="InterPro" id="IPR036116">
    <property type="entry name" value="FN3_sf"/>
</dbReference>
<keyword evidence="2 11" id="KW-0812">Transmembrane</keyword>
<keyword evidence="9" id="KW-0325">Glycoprotein</keyword>
<evidence type="ECO:0000256" key="6">
    <source>
        <dbReference type="ARBA" id="ARBA00022989"/>
    </source>
</evidence>
<dbReference type="SUPFAM" id="SSF48726">
    <property type="entry name" value="Immunoglobulin"/>
    <property type="match status" value="4"/>
</dbReference>
<dbReference type="FunFam" id="2.60.40.10:FF:000032">
    <property type="entry name" value="palladin isoform X1"/>
    <property type="match status" value="1"/>
</dbReference>
<accession>A0A5A9N0M9</accession>
<dbReference type="InterPro" id="IPR013783">
    <property type="entry name" value="Ig-like_fold"/>
</dbReference>
<dbReference type="InterPro" id="IPR007110">
    <property type="entry name" value="Ig-like_dom"/>
</dbReference>
<dbReference type="GO" id="GO:0098632">
    <property type="term" value="F:cell-cell adhesion mediator activity"/>
    <property type="evidence" value="ECO:0007669"/>
    <property type="project" value="TreeGrafter"/>
</dbReference>
<organism evidence="15 16">
    <name type="scientific">Triplophysa tibetana</name>
    <dbReference type="NCBI Taxonomy" id="1572043"/>
    <lineage>
        <taxon>Eukaryota</taxon>
        <taxon>Metazoa</taxon>
        <taxon>Chordata</taxon>
        <taxon>Craniata</taxon>
        <taxon>Vertebrata</taxon>
        <taxon>Euteleostomi</taxon>
        <taxon>Actinopterygii</taxon>
        <taxon>Neopterygii</taxon>
        <taxon>Teleostei</taxon>
        <taxon>Ostariophysi</taxon>
        <taxon>Cypriniformes</taxon>
        <taxon>Nemacheilidae</taxon>
        <taxon>Triplophysa</taxon>
    </lineage>
</organism>
<dbReference type="GO" id="GO:0030424">
    <property type="term" value="C:axon"/>
    <property type="evidence" value="ECO:0007669"/>
    <property type="project" value="TreeGrafter"/>
</dbReference>
<feature type="domain" description="Ig-like" evidence="13">
    <location>
        <begin position="299"/>
        <end position="384"/>
    </location>
</feature>
<dbReference type="InterPro" id="IPR003961">
    <property type="entry name" value="FN3_dom"/>
</dbReference>
<feature type="chain" id="PRO_5022908621" evidence="12">
    <location>
        <begin position="24"/>
        <end position="696"/>
    </location>
</feature>
<dbReference type="GO" id="GO:0070593">
    <property type="term" value="P:dendrite self-avoidance"/>
    <property type="evidence" value="ECO:0007669"/>
    <property type="project" value="TreeGrafter"/>
</dbReference>
<dbReference type="InterPro" id="IPR003599">
    <property type="entry name" value="Ig_sub"/>
</dbReference>
<feature type="domain" description="Ig-like" evidence="13">
    <location>
        <begin position="23"/>
        <end position="109"/>
    </location>
</feature>
<keyword evidence="16" id="KW-1185">Reference proteome</keyword>
<feature type="domain" description="Fibronectin type-III" evidence="14">
    <location>
        <begin position="486"/>
        <end position="578"/>
    </location>
</feature>
<dbReference type="Pfam" id="PF13927">
    <property type="entry name" value="Ig_3"/>
    <property type="match status" value="1"/>
</dbReference>
<evidence type="ECO:0000256" key="5">
    <source>
        <dbReference type="ARBA" id="ARBA00022889"/>
    </source>
</evidence>
<dbReference type="SUPFAM" id="SSF49265">
    <property type="entry name" value="Fibronectin type III"/>
    <property type="match status" value="1"/>
</dbReference>